<dbReference type="InterPro" id="IPR011006">
    <property type="entry name" value="CheY-like_superfamily"/>
</dbReference>
<evidence type="ECO:0000313" key="3">
    <source>
        <dbReference type="EMBL" id="QYO75728.1"/>
    </source>
</evidence>
<gene>
    <name evidence="3" type="ORF">K1X15_13950</name>
</gene>
<accession>A0ABX8WA29</accession>
<protein>
    <submittedName>
        <fullName evidence="3">Response regulator</fullName>
    </submittedName>
</protein>
<dbReference type="Proteomes" id="UP000825799">
    <property type="component" value="Chromosome"/>
</dbReference>
<feature type="modified residue" description="4-aspartylphosphate" evidence="1">
    <location>
        <position position="54"/>
    </location>
</feature>
<dbReference type="Gene3D" id="3.40.50.2300">
    <property type="match status" value="1"/>
</dbReference>
<name>A0ABX8WA29_9HYPH</name>
<evidence type="ECO:0000256" key="1">
    <source>
        <dbReference type="PROSITE-ProRule" id="PRU00169"/>
    </source>
</evidence>
<dbReference type="EMBL" id="CP080590">
    <property type="protein sequence ID" value="QYO75728.1"/>
    <property type="molecule type" value="Genomic_DNA"/>
</dbReference>
<dbReference type="RefSeq" id="WP_220304223.1">
    <property type="nucleotide sequence ID" value="NZ_CP080590.1"/>
</dbReference>
<dbReference type="Pfam" id="PF00072">
    <property type="entry name" value="Response_reg"/>
    <property type="match status" value="1"/>
</dbReference>
<dbReference type="SUPFAM" id="SSF52172">
    <property type="entry name" value="CheY-like"/>
    <property type="match status" value="1"/>
</dbReference>
<reference evidence="3 4" key="1">
    <citation type="submission" date="2021-08" db="EMBL/GenBank/DDBJ databases">
        <title>Devosia salina sp. nov., isolated from the South China Sea sediment.</title>
        <authorList>
            <person name="Zhou Z."/>
        </authorList>
    </citation>
    <scope>NUCLEOTIDE SEQUENCE [LARGE SCALE GENOMIC DNA]</scope>
    <source>
        <strain evidence="3 4">SCS-3</strain>
    </source>
</reference>
<evidence type="ECO:0000259" key="2">
    <source>
        <dbReference type="PROSITE" id="PS50110"/>
    </source>
</evidence>
<keyword evidence="4" id="KW-1185">Reference proteome</keyword>
<sequence length="122" mass="12589">MTELSRILVVEDQPLLLLDLIDQLAELGFEALPAGSARTAARLLDTGIDALVTDIELGSGPDGLALARLAARAHPGLPIVVVSGGICPSPAELPPGAMFIAKPYSVDAILAALRRQALCRAA</sequence>
<dbReference type="SMART" id="SM00448">
    <property type="entry name" value="REC"/>
    <property type="match status" value="1"/>
</dbReference>
<keyword evidence="1" id="KW-0597">Phosphoprotein</keyword>
<organism evidence="3 4">
    <name type="scientific">Devosia salina</name>
    <dbReference type="NCBI Taxonomy" id="2860336"/>
    <lineage>
        <taxon>Bacteria</taxon>
        <taxon>Pseudomonadati</taxon>
        <taxon>Pseudomonadota</taxon>
        <taxon>Alphaproteobacteria</taxon>
        <taxon>Hyphomicrobiales</taxon>
        <taxon>Devosiaceae</taxon>
        <taxon>Devosia</taxon>
    </lineage>
</organism>
<feature type="domain" description="Response regulatory" evidence="2">
    <location>
        <begin position="6"/>
        <end position="117"/>
    </location>
</feature>
<dbReference type="PROSITE" id="PS50110">
    <property type="entry name" value="RESPONSE_REGULATORY"/>
    <property type="match status" value="1"/>
</dbReference>
<dbReference type="InterPro" id="IPR001789">
    <property type="entry name" value="Sig_transdc_resp-reg_receiver"/>
</dbReference>
<proteinExistence type="predicted"/>
<evidence type="ECO:0000313" key="4">
    <source>
        <dbReference type="Proteomes" id="UP000825799"/>
    </source>
</evidence>